<dbReference type="GO" id="GO:0005524">
    <property type="term" value="F:ATP binding"/>
    <property type="evidence" value="ECO:0007669"/>
    <property type="project" value="UniProtKB-KW"/>
</dbReference>
<dbReference type="InterPro" id="IPR051681">
    <property type="entry name" value="Ser/Thr_Kinases-Pseudokinases"/>
</dbReference>
<keyword evidence="4" id="KW-0597">Phosphoprotein</keyword>
<keyword evidence="6" id="KW-0547">Nucleotide-binding</keyword>
<dbReference type="AlphaFoldDB" id="A0AAD3ST89"/>
<dbReference type="PROSITE" id="PS51671">
    <property type="entry name" value="ACT"/>
    <property type="match status" value="1"/>
</dbReference>
<dbReference type="InterPro" id="IPR000719">
    <property type="entry name" value="Prot_kinase_dom"/>
</dbReference>
<comment type="catalytic activity">
    <reaction evidence="10">
        <text>L-seryl-[protein] + ATP = O-phospho-L-seryl-[protein] + ADP + H(+)</text>
        <dbReference type="Rhea" id="RHEA:17989"/>
        <dbReference type="Rhea" id="RHEA-COMP:9863"/>
        <dbReference type="Rhea" id="RHEA-COMP:11604"/>
        <dbReference type="ChEBI" id="CHEBI:15378"/>
        <dbReference type="ChEBI" id="CHEBI:29999"/>
        <dbReference type="ChEBI" id="CHEBI:30616"/>
        <dbReference type="ChEBI" id="CHEBI:83421"/>
        <dbReference type="ChEBI" id="CHEBI:456216"/>
        <dbReference type="EC" id="2.7.11.1"/>
    </reaction>
</comment>
<evidence type="ECO:0000256" key="4">
    <source>
        <dbReference type="ARBA" id="ARBA00022553"/>
    </source>
</evidence>
<keyword evidence="7" id="KW-0418">Kinase</keyword>
<dbReference type="InterPro" id="IPR001245">
    <property type="entry name" value="Ser-Thr/Tyr_kinase_cat_dom"/>
</dbReference>
<dbReference type="SUPFAM" id="SSF55021">
    <property type="entry name" value="ACT-like"/>
    <property type="match status" value="1"/>
</dbReference>
<evidence type="ECO:0000256" key="7">
    <source>
        <dbReference type="ARBA" id="ARBA00022777"/>
    </source>
</evidence>
<dbReference type="FunFam" id="3.30.200.20:FF:000060">
    <property type="entry name" value="Serine/threonine-protein kinase isoform 1"/>
    <property type="match status" value="1"/>
</dbReference>
<feature type="compositionally biased region" description="Polar residues" evidence="11">
    <location>
        <begin position="128"/>
        <end position="137"/>
    </location>
</feature>
<keyword evidence="8" id="KW-0067">ATP-binding</keyword>
<dbReference type="Gene3D" id="1.10.510.10">
    <property type="entry name" value="Transferase(Phosphotransferase) domain 1"/>
    <property type="match status" value="1"/>
</dbReference>
<comment type="catalytic activity">
    <reaction evidence="9">
        <text>L-threonyl-[protein] + ATP = O-phospho-L-threonyl-[protein] + ADP + H(+)</text>
        <dbReference type="Rhea" id="RHEA:46608"/>
        <dbReference type="Rhea" id="RHEA-COMP:11060"/>
        <dbReference type="Rhea" id="RHEA-COMP:11605"/>
        <dbReference type="ChEBI" id="CHEBI:15378"/>
        <dbReference type="ChEBI" id="CHEBI:30013"/>
        <dbReference type="ChEBI" id="CHEBI:30616"/>
        <dbReference type="ChEBI" id="CHEBI:61977"/>
        <dbReference type="ChEBI" id="CHEBI:456216"/>
        <dbReference type="EC" id="2.7.11.1"/>
    </reaction>
</comment>
<evidence type="ECO:0000259" key="12">
    <source>
        <dbReference type="PROSITE" id="PS50011"/>
    </source>
</evidence>
<dbReference type="EC" id="2.7.11.1" evidence="2"/>
<evidence type="ECO:0000256" key="2">
    <source>
        <dbReference type="ARBA" id="ARBA00012513"/>
    </source>
</evidence>
<dbReference type="CDD" id="cd13999">
    <property type="entry name" value="STKc_MAP3K-like"/>
    <property type="match status" value="1"/>
</dbReference>
<dbReference type="GO" id="GO:0004674">
    <property type="term" value="F:protein serine/threonine kinase activity"/>
    <property type="evidence" value="ECO:0007669"/>
    <property type="project" value="UniProtKB-KW"/>
</dbReference>
<feature type="region of interest" description="Disordered" evidence="11">
    <location>
        <begin position="115"/>
        <end position="151"/>
    </location>
</feature>
<name>A0AAD3ST89_NEPGR</name>
<dbReference type="Proteomes" id="UP001279734">
    <property type="component" value="Unassembled WGS sequence"/>
</dbReference>
<accession>A0AAD3ST89</accession>
<protein>
    <recommendedName>
        <fullName evidence="2">non-specific serine/threonine protein kinase</fullName>
        <ecNumber evidence="2">2.7.11.1</ecNumber>
    </recommendedName>
</protein>
<keyword evidence="3" id="KW-0723">Serine/threonine-protein kinase</keyword>
<evidence type="ECO:0000256" key="10">
    <source>
        <dbReference type="ARBA" id="ARBA00048679"/>
    </source>
</evidence>
<dbReference type="PROSITE" id="PS00108">
    <property type="entry name" value="PROTEIN_KINASE_ST"/>
    <property type="match status" value="1"/>
</dbReference>
<dbReference type="SMART" id="SM00220">
    <property type="entry name" value="S_TKc"/>
    <property type="match status" value="1"/>
</dbReference>
<dbReference type="FunFam" id="1.10.510.10:FF:000316">
    <property type="entry name" value="serine/threonine-protein kinase HT1"/>
    <property type="match status" value="1"/>
</dbReference>
<dbReference type="PANTHER" id="PTHR44329">
    <property type="entry name" value="SERINE/THREONINE-PROTEIN KINASE TNNI3K-RELATED"/>
    <property type="match status" value="1"/>
</dbReference>
<reference evidence="14" key="1">
    <citation type="submission" date="2023-05" db="EMBL/GenBank/DDBJ databases">
        <title>Nepenthes gracilis genome sequencing.</title>
        <authorList>
            <person name="Fukushima K."/>
        </authorList>
    </citation>
    <scope>NUCLEOTIDE SEQUENCE</scope>
    <source>
        <strain evidence="14">SING2019-196</strain>
    </source>
</reference>
<proteinExistence type="inferred from homology"/>
<dbReference type="InterPro" id="IPR002912">
    <property type="entry name" value="ACT_dom"/>
</dbReference>
<evidence type="ECO:0000256" key="8">
    <source>
        <dbReference type="ARBA" id="ARBA00022840"/>
    </source>
</evidence>
<dbReference type="Pfam" id="PF07714">
    <property type="entry name" value="PK_Tyr_Ser-Thr"/>
    <property type="match status" value="1"/>
</dbReference>
<dbReference type="PANTHER" id="PTHR44329:SF128">
    <property type="entry name" value="SERINE_THREONINE-PROTEIN KINASE STY46"/>
    <property type="match status" value="1"/>
</dbReference>
<keyword evidence="5" id="KW-0808">Transferase</keyword>
<evidence type="ECO:0000259" key="13">
    <source>
        <dbReference type="PROSITE" id="PS51671"/>
    </source>
</evidence>
<dbReference type="CDD" id="cd04928">
    <property type="entry name" value="ACT_TyrKc"/>
    <property type="match status" value="1"/>
</dbReference>
<feature type="domain" description="Protein kinase" evidence="12">
    <location>
        <begin position="293"/>
        <end position="546"/>
    </location>
</feature>
<evidence type="ECO:0000313" key="14">
    <source>
        <dbReference type="EMBL" id="GMH16346.1"/>
    </source>
</evidence>
<evidence type="ECO:0000256" key="11">
    <source>
        <dbReference type="SAM" id="MobiDB-lite"/>
    </source>
</evidence>
<comment type="caution">
    <text evidence="14">The sequence shown here is derived from an EMBL/GenBank/DDBJ whole genome shotgun (WGS) entry which is preliminary data.</text>
</comment>
<evidence type="ECO:0000313" key="15">
    <source>
        <dbReference type="Proteomes" id="UP001279734"/>
    </source>
</evidence>
<feature type="domain" description="ACT" evidence="13">
    <location>
        <begin position="180"/>
        <end position="256"/>
    </location>
</feature>
<dbReference type="EMBL" id="BSYO01000016">
    <property type="protein sequence ID" value="GMH16346.1"/>
    <property type="molecule type" value="Genomic_DNA"/>
</dbReference>
<keyword evidence="15" id="KW-1185">Reference proteome</keyword>
<dbReference type="SUPFAM" id="SSF56112">
    <property type="entry name" value="Protein kinase-like (PK-like)"/>
    <property type="match status" value="1"/>
</dbReference>
<organism evidence="14 15">
    <name type="scientific">Nepenthes gracilis</name>
    <name type="common">Slender pitcher plant</name>
    <dbReference type="NCBI Taxonomy" id="150966"/>
    <lineage>
        <taxon>Eukaryota</taxon>
        <taxon>Viridiplantae</taxon>
        <taxon>Streptophyta</taxon>
        <taxon>Embryophyta</taxon>
        <taxon>Tracheophyta</taxon>
        <taxon>Spermatophyta</taxon>
        <taxon>Magnoliopsida</taxon>
        <taxon>eudicotyledons</taxon>
        <taxon>Gunneridae</taxon>
        <taxon>Pentapetalae</taxon>
        <taxon>Caryophyllales</taxon>
        <taxon>Nepenthaceae</taxon>
        <taxon>Nepenthes</taxon>
    </lineage>
</organism>
<dbReference type="PROSITE" id="PS50011">
    <property type="entry name" value="PROTEIN_KINASE_DOM"/>
    <property type="match status" value="1"/>
</dbReference>
<dbReference type="InterPro" id="IPR011009">
    <property type="entry name" value="Kinase-like_dom_sf"/>
</dbReference>
<evidence type="ECO:0000256" key="1">
    <source>
        <dbReference type="ARBA" id="ARBA00010507"/>
    </source>
</evidence>
<dbReference type="PRINTS" id="PR00109">
    <property type="entry name" value="TYRKINASE"/>
</dbReference>
<sequence length="574" mass="64991">MATMEDNESCNSTVVKSPPAEHPRQQRQKLEVYNEILRRLKESNSPESNQPGFEDELWSHFARLPTRYALDVNVERAEDVLMHKRLLHLAHESANRIAFDVRLVQVLTPSAVTSADSVDLNRPKKADGQTSTTYFTRKSTHPPPAFGSSPNLEALALEGNKPYDGDESSDANATSRPMHEITFSTDDKPKLLCQLTSLLSAVGLNIQEAHAFSTTDGYSLDVFVVDGWPFEETQQLRFVLQKEVIRIEKEPWPNYQSSYPLGELEQTGIECKSNHVEIPNDGTDVWEIDLRHLQFGNKVASGSHGDLYKGTYCSQEVAIKVFKPEHINTNLLKEITQEVYIMRKVRHKNVVQFIGACTKPPCLCIVTEFMPRGSVHDYLHKHKGTFKLQSLLKVAIDVSKGMNYLHQNSIIHRDLKSANLLMDENEVVKIADFGIARVKAQSGVMTAETGTYRWMAPEVIEHKPYDHKADVFSFGIVMWELLTGTLPYEYLTPLQAAVGVVQKGLRPTIPKHTHPKLAELLDRCWQQDPSLRPDFSEIIEILQQIAKEVGDEEGRQKEKRGGFLSVLRRPFTPE</sequence>
<evidence type="ECO:0000256" key="9">
    <source>
        <dbReference type="ARBA" id="ARBA00047899"/>
    </source>
</evidence>
<feature type="region of interest" description="Disordered" evidence="11">
    <location>
        <begin position="1"/>
        <end position="29"/>
    </location>
</feature>
<dbReference type="Gene3D" id="3.30.200.20">
    <property type="entry name" value="Phosphorylase Kinase, domain 1"/>
    <property type="match status" value="1"/>
</dbReference>
<dbReference type="InterPro" id="IPR008271">
    <property type="entry name" value="Ser/Thr_kinase_AS"/>
</dbReference>
<gene>
    <name evidence="14" type="ORF">Nepgr_018187</name>
</gene>
<evidence type="ECO:0000256" key="5">
    <source>
        <dbReference type="ARBA" id="ARBA00022679"/>
    </source>
</evidence>
<feature type="compositionally biased region" description="Basic and acidic residues" evidence="11">
    <location>
        <begin position="19"/>
        <end position="29"/>
    </location>
</feature>
<evidence type="ECO:0000256" key="3">
    <source>
        <dbReference type="ARBA" id="ARBA00022527"/>
    </source>
</evidence>
<dbReference type="InterPro" id="IPR045865">
    <property type="entry name" value="ACT-like_dom_sf"/>
</dbReference>
<comment type="similarity">
    <text evidence="1">Belongs to the protein kinase superfamily. TKL Ser/Thr protein kinase family. RAF subfamily.</text>
</comment>
<evidence type="ECO:0000256" key="6">
    <source>
        <dbReference type="ARBA" id="ARBA00022741"/>
    </source>
</evidence>